<keyword evidence="6 8" id="KW-0687">Ribonucleoprotein</keyword>
<dbReference type="InterPro" id="IPR016024">
    <property type="entry name" value="ARM-type_fold"/>
</dbReference>
<dbReference type="FunFam" id="1.25.10.10:FF:000595">
    <property type="entry name" value="HEAT repeat-containing protein 1"/>
    <property type="match status" value="1"/>
</dbReference>
<dbReference type="InterPro" id="IPR012954">
    <property type="entry name" value="BP28_C_dom"/>
</dbReference>
<protein>
    <recommendedName>
        <fullName evidence="8">HEAT repeat-containing protein 1</fullName>
    </recommendedName>
</protein>
<proteinExistence type="inferred from homology"/>
<dbReference type="GO" id="GO:0034455">
    <property type="term" value="C:t-UTP complex"/>
    <property type="evidence" value="ECO:0007669"/>
    <property type="project" value="TreeGrafter"/>
</dbReference>
<dbReference type="PANTHER" id="PTHR13457:SF1">
    <property type="entry name" value="HEAT REPEAT-CONTAINING PROTEIN 1"/>
    <property type="match status" value="1"/>
</dbReference>
<organism evidence="10 11">
    <name type="scientific">Daphnia galeata</name>
    <dbReference type="NCBI Taxonomy" id="27404"/>
    <lineage>
        <taxon>Eukaryota</taxon>
        <taxon>Metazoa</taxon>
        <taxon>Ecdysozoa</taxon>
        <taxon>Arthropoda</taxon>
        <taxon>Crustacea</taxon>
        <taxon>Branchiopoda</taxon>
        <taxon>Diplostraca</taxon>
        <taxon>Cladocera</taxon>
        <taxon>Anomopoda</taxon>
        <taxon>Daphniidae</taxon>
        <taxon>Daphnia</taxon>
    </lineage>
</organism>
<accession>A0A8J2RVB8</accession>
<dbReference type="InterPro" id="IPR022125">
    <property type="entry name" value="U3snoRNP10_N"/>
</dbReference>
<dbReference type="GO" id="GO:0000462">
    <property type="term" value="P:maturation of SSU-rRNA from tricistronic rRNA transcript (SSU-rRNA, 5.8S rRNA, LSU-rRNA)"/>
    <property type="evidence" value="ECO:0007669"/>
    <property type="project" value="TreeGrafter"/>
</dbReference>
<evidence type="ECO:0000256" key="2">
    <source>
        <dbReference type="ARBA" id="ARBA00010559"/>
    </source>
</evidence>
<dbReference type="EMBL" id="CAKKLH010000291">
    <property type="protein sequence ID" value="CAH0109197.1"/>
    <property type="molecule type" value="Genomic_DNA"/>
</dbReference>
<dbReference type="GO" id="GO:0032040">
    <property type="term" value="C:small-subunit processome"/>
    <property type="evidence" value="ECO:0007669"/>
    <property type="project" value="TreeGrafter"/>
</dbReference>
<evidence type="ECO:0000256" key="5">
    <source>
        <dbReference type="ARBA" id="ARBA00023242"/>
    </source>
</evidence>
<evidence type="ECO:0000256" key="6">
    <source>
        <dbReference type="ARBA" id="ARBA00023274"/>
    </source>
</evidence>
<comment type="function">
    <text evidence="8">Involved in nucleolar processing of pre-18S ribosomal RNA.</text>
</comment>
<feature type="domain" description="BP28 C-terminal" evidence="9">
    <location>
        <begin position="1809"/>
        <end position="1965"/>
    </location>
</feature>
<evidence type="ECO:0000256" key="7">
    <source>
        <dbReference type="PROSITE-ProRule" id="PRU00103"/>
    </source>
</evidence>
<keyword evidence="3 8" id="KW-0690">Ribosome biogenesis</keyword>
<dbReference type="InterPro" id="IPR021133">
    <property type="entry name" value="HEAT_type_2"/>
</dbReference>
<dbReference type="InterPro" id="IPR040191">
    <property type="entry name" value="UTP10"/>
</dbReference>
<dbReference type="InterPro" id="IPR011989">
    <property type="entry name" value="ARM-like"/>
</dbReference>
<evidence type="ECO:0000256" key="4">
    <source>
        <dbReference type="ARBA" id="ARBA00022552"/>
    </source>
</evidence>
<gene>
    <name evidence="10" type="ORF">DGAL_LOCUS12664</name>
</gene>
<comment type="subcellular location">
    <subcellularLocation>
        <location evidence="1 8">Nucleus</location>
        <location evidence="1 8">Nucleolus</location>
    </subcellularLocation>
</comment>
<evidence type="ECO:0000313" key="10">
    <source>
        <dbReference type="EMBL" id="CAH0109197.1"/>
    </source>
</evidence>
<evidence type="ECO:0000256" key="8">
    <source>
        <dbReference type="RuleBase" id="RU367065"/>
    </source>
</evidence>
<comment type="caution">
    <text evidence="10">The sequence shown here is derived from an EMBL/GenBank/DDBJ whole genome shotgun (WGS) entry which is preliminary data.</text>
</comment>
<keyword evidence="4 8" id="KW-0698">rRNA processing</keyword>
<name>A0A8J2RVB8_9CRUS</name>
<dbReference type="GO" id="GO:0030686">
    <property type="term" value="C:90S preribosome"/>
    <property type="evidence" value="ECO:0007669"/>
    <property type="project" value="TreeGrafter"/>
</dbReference>
<dbReference type="Pfam" id="PF23243">
    <property type="entry name" value="HEAT_HEATR1"/>
    <property type="match status" value="1"/>
</dbReference>
<dbReference type="SUPFAM" id="SSF48371">
    <property type="entry name" value="ARM repeat"/>
    <property type="match status" value="2"/>
</dbReference>
<feature type="repeat" description="HEAT" evidence="7">
    <location>
        <begin position="2061"/>
        <end position="2097"/>
    </location>
</feature>
<evidence type="ECO:0000259" key="9">
    <source>
        <dbReference type="SMART" id="SM01036"/>
    </source>
</evidence>
<dbReference type="SMART" id="SM01036">
    <property type="entry name" value="BP28CT"/>
    <property type="match status" value="1"/>
</dbReference>
<dbReference type="Gene3D" id="1.25.10.10">
    <property type="entry name" value="Leucine-rich Repeat Variant"/>
    <property type="match status" value="2"/>
</dbReference>
<comment type="similarity">
    <text evidence="2 8">Belongs to the HEATR1/UTP10 family.</text>
</comment>
<evidence type="ECO:0000256" key="1">
    <source>
        <dbReference type="ARBA" id="ARBA00004604"/>
    </source>
</evidence>
<keyword evidence="5 8" id="KW-0539">Nucleus</keyword>
<evidence type="ECO:0000313" key="11">
    <source>
        <dbReference type="Proteomes" id="UP000789390"/>
    </source>
</evidence>
<dbReference type="GO" id="GO:0045943">
    <property type="term" value="P:positive regulation of transcription by RNA polymerase I"/>
    <property type="evidence" value="ECO:0007669"/>
    <property type="project" value="TreeGrafter"/>
</dbReference>
<evidence type="ECO:0000256" key="3">
    <source>
        <dbReference type="ARBA" id="ARBA00022517"/>
    </source>
</evidence>
<reference evidence="10" key="1">
    <citation type="submission" date="2021-11" db="EMBL/GenBank/DDBJ databases">
        <authorList>
            <person name="Schell T."/>
        </authorList>
    </citation>
    <scope>NUCLEOTIDE SEQUENCE</scope>
    <source>
        <strain evidence="10">M5</strain>
    </source>
</reference>
<dbReference type="Proteomes" id="UP000789390">
    <property type="component" value="Unassembled WGS sequence"/>
</dbReference>
<dbReference type="PANTHER" id="PTHR13457">
    <property type="entry name" value="BAP28"/>
    <property type="match status" value="1"/>
</dbReference>
<sequence>MTSLSRQLQKLAAPQTSLLKLDKKKPSLLFDPLEAANLDRDAVYEIGLSGLEDLEKLDVRFKEFRNTLYSLTSKQFERSVHTVEVNTKIDEEIERFLVLISPYFTLRSSQKALEWLVNRYHIQQFNIDAFVMCVLPFHDTKIFVRVIQLVSLKNKFSKWNWLYPLQKPGIPLPKKTLLNCCAKELGLTKLICANLEKALKIHSEKPSVLNIFIAFFTTTMIGMVEQSNGISEEQLAILLPSLLSGLVSKFPDLIAGCYMIIAQLNRKANLNQRVIEDLAFSTIKGMIPALTSEAITLLVVLWDKQKECVFNANHTRKCIKFLLTNEEFLPSIGILASSYQVSSFVSQVIQGCVVELGLEAKGARFTKLSQFVTKMVEEIRFIGKDSTIIVKSFINGYLEAIEKIEVTLKLKLQGVICSVLDRLEKQYPVDFEKALHLAMIENSENQERKEELRKLLGASWDVEHTSLFLKLNHNSAETRLEAIRSVIQAIQQGKIRNMSFAVSSIVERLTDSSALVVSEVLLLGETLLTILPSDRQFSILLAALGNGQQQDSQAWNSVRLNLIKLMGSKAFVDKLSEDGLVELFLALLPFLIGKNTDGMELTKAIVTSELRTHSPMLQILAKKEIDLQQKSKTTDKKLQKGELIAIELCEVLQQEKPFNNEKLNTQLFERMLQCIRDSSTHSTLSLPAMFVLIALIHCESKSLTATRMATHFVDGLFGMIENAKVFQNNRQMDESEKIHALILQAHNGSIAQDALIYGAMKVFEGISMDFLKRTDRQWASLTNSDDPTDASLLFLLSLFRFLVLGLTTRSSSLFQKSFQTFFGKMNQVSSRLFFLSLIWNDPNADDSLKIVALKMGAIYLEQAAARNTWAIQYNSCVVPQLLCCLTSSNSLIREHALAIFKVLASSFSTSTNTYGPLIVEIHQCAEEIKIDDEQVKVVVARHLSKKTALPSSSALFGLLVSAEVPDYVKQRLLKALEQVNSASILAKLLPLIDEMITKMDSQLGTIRSNVLTMLLERFNPISAPILATNEGWNCFQKALRSSTNAIMAGEEVFLSPQDIIIEVITKDFFQALPSQPIKLKIFDELLEIIINTDKTVTARQARRALKRISFDATLLITQLEFKTQPTASTGKKVSELKGGRSRQSVLKPSQCLLWNRILAVLEMLQVKKEISGIHLLIAPLFDLLKICLDEEEQVPLEYSKQLILSCLLSCCQKLPQGDSIKLASEFNTGLIVQCIRVSNNPQTHHQALLLFSLAAQLFPSHVLHNIMAIFTFMGTSVLRQDDAYSFQVIAKTLESVIPTLIEASMKTAVEPVVTTVIHVFADALPEVPEHRRIPVFDKLLTTLDPEIYLWLAPTLILSNMATQGPRLGRGLVKDDDKDRVAPDVEFSLNVCHLYKPQVQLNACIRMIEYLQSLPLEKDERRRLTRNENKDMTEGSAPFSLDVHSTRQLCHFKLLLVNFISTLLSSNRLVAQLVELDETEKPSLEKIYQKLVETALEYTQSVSRQVDLPLKVTSAEQGPNPKFWRALLHRSYDVIDRVNSLLPRSMFISVVHTLLSHPIPSIRRRAMELLSAKLQHQSNFFSLAQDQSVLLELIPSLTAIASGQGSTEEAALNQQTAFFTLKLLCRCMGPSASSSFRPVLDVVVETISPTKTTSYTVLASAFLCLAELIQNMGVQSLPHLPRYGANIVGRLGDISSIENHDLLLLSVVTAVYKLVETLPQFLVPYLPPILKQICYLSSKQPVNEKPSQLQSRLQSIRHSLATASVPRSLVNGVTQVYTEVTMIETGTFVPTLSIAPLMSILSESFAAMSSEELTIQLPALTSFFVKALDARSLLSVQQATIGEMNAAEEPVVAALVSLVLKLSEASFRPLFFQLYDWATRITDMRKERLVTFYNFTMQIAEKLKGLFVVFAGHFIRNAAQVIADTNYTQKGSLPFSGPNAEGNTLMLLEYVLRCLYRVCLHDNENFINKERFETLMEPLVDQLENQLGEENAVKLRVKELLVPLLAQMAVAASDDYLWKALHYQLLLKTRDNSPHVRLGSLSALSALVEKLGEDYLALLPEAIPFLAELLEDDVNEVEVAAQTTIANMENMLGEPLQKYF</sequence>
<dbReference type="Pfam" id="PF12397">
    <property type="entry name" value="U3snoRNP10"/>
    <property type="match status" value="1"/>
</dbReference>
<keyword evidence="11" id="KW-1185">Reference proteome</keyword>
<dbReference type="InterPro" id="IPR056473">
    <property type="entry name" value="HEAT_Utp10/HEAT1"/>
</dbReference>
<dbReference type="GO" id="GO:0030515">
    <property type="term" value="F:snoRNA binding"/>
    <property type="evidence" value="ECO:0007669"/>
    <property type="project" value="TreeGrafter"/>
</dbReference>
<dbReference type="Pfam" id="PF08146">
    <property type="entry name" value="BP28CT"/>
    <property type="match status" value="1"/>
</dbReference>
<dbReference type="OrthoDB" id="6382435at2759"/>
<dbReference type="PROSITE" id="PS50077">
    <property type="entry name" value="HEAT_REPEAT"/>
    <property type="match status" value="1"/>
</dbReference>